<keyword evidence="1" id="KW-0812">Transmembrane</keyword>
<comment type="caution">
    <text evidence="2">The sequence shown here is derived from an EMBL/GenBank/DDBJ whole genome shotgun (WGS) entry which is preliminary data.</text>
</comment>
<organism evidence="2 3">
    <name type="scientific">Falseniella ignava</name>
    <dbReference type="NCBI Taxonomy" id="137730"/>
    <lineage>
        <taxon>Bacteria</taxon>
        <taxon>Bacillati</taxon>
        <taxon>Bacillota</taxon>
        <taxon>Bacilli</taxon>
        <taxon>Lactobacillales</taxon>
        <taxon>Aerococcaceae</taxon>
        <taxon>Falseniella</taxon>
    </lineage>
</organism>
<keyword evidence="1" id="KW-0472">Membrane</keyword>
<evidence type="ECO:0000313" key="2">
    <source>
        <dbReference type="EMBL" id="PKY89058.1"/>
    </source>
</evidence>
<proteinExistence type="predicted"/>
<protein>
    <submittedName>
        <fullName evidence="2">Uncharacterized protein</fullName>
    </submittedName>
</protein>
<dbReference type="RefSeq" id="WP_101954290.1">
    <property type="nucleotide sequence ID" value="NZ_PKHE01000010.1"/>
</dbReference>
<keyword evidence="1" id="KW-1133">Transmembrane helix</keyword>
<name>A0A2I1K077_9LACT</name>
<feature type="transmembrane region" description="Helical" evidence="1">
    <location>
        <begin position="16"/>
        <end position="37"/>
    </location>
</feature>
<dbReference type="EMBL" id="PKHE01000010">
    <property type="protein sequence ID" value="PKY89058.1"/>
    <property type="molecule type" value="Genomic_DNA"/>
</dbReference>
<sequence length="225" mass="27016">MYQKWLAMEQFYYHDLWIRVILSCIAAVILFASISYYKKRIVQFYIFISILLIGYTVVFARNGYQQYGEMIETSFLTNPGTRDYQKKIFNDFAYGSVERSFYRSSYLYNSYHRLPMYNENELQQSNVTYRGTDGQYYYFEYDNGIIYYVGNRFVEFLSTDETYRIGAYFTLTDSQFEQIGFVPESRKYFRYYAVPEKMKGLTIDDEIKSKAIYQSRDNISGWLTP</sequence>
<feature type="transmembrane region" description="Helical" evidence="1">
    <location>
        <begin position="44"/>
        <end position="64"/>
    </location>
</feature>
<evidence type="ECO:0000313" key="3">
    <source>
        <dbReference type="Proteomes" id="UP000234384"/>
    </source>
</evidence>
<dbReference type="Proteomes" id="UP000234384">
    <property type="component" value="Unassembled WGS sequence"/>
</dbReference>
<dbReference type="AlphaFoldDB" id="A0A2I1K077"/>
<evidence type="ECO:0000256" key="1">
    <source>
        <dbReference type="SAM" id="Phobius"/>
    </source>
</evidence>
<reference evidence="2 3" key="1">
    <citation type="submission" date="2017-12" db="EMBL/GenBank/DDBJ databases">
        <title>Phylogenetic diversity of female urinary microbiome.</title>
        <authorList>
            <person name="Thomas-White K."/>
            <person name="Wolfe A.J."/>
        </authorList>
    </citation>
    <scope>NUCLEOTIDE SEQUENCE [LARGE SCALE GENOMIC DNA]</scope>
    <source>
        <strain evidence="2 3">UMB0898</strain>
    </source>
</reference>
<accession>A0A2I1K077</accession>
<dbReference type="OrthoDB" id="2139571at2"/>
<gene>
    <name evidence="2" type="ORF">CYJ57_04790</name>
</gene>